<gene>
    <name evidence="1" type="ORF">NCTC5338_00954</name>
</gene>
<dbReference type="Proteomes" id="UP000307982">
    <property type="component" value="Chromosome"/>
</dbReference>
<reference evidence="1 2" key="1">
    <citation type="submission" date="2019-05" db="EMBL/GenBank/DDBJ databases">
        <authorList>
            <consortium name="Pathogen Informatics"/>
        </authorList>
    </citation>
    <scope>NUCLEOTIDE SEQUENCE [LARGE SCALE GENOMIC DNA]</scope>
    <source>
        <strain evidence="1 2">NCTC5338</strain>
    </source>
</reference>
<protein>
    <submittedName>
        <fullName evidence="1">Transposase, ISSmi5</fullName>
    </submittedName>
</protein>
<evidence type="ECO:0000313" key="2">
    <source>
        <dbReference type="Proteomes" id="UP000307982"/>
    </source>
</evidence>
<evidence type="ECO:0000313" key="1">
    <source>
        <dbReference type="EMBL" id="VTS70936.1"/>
    </source>
</evidence>
<proteinExistence type="predicted"/>
<name>A0A4V0BSM7_9STRE</name>
<sequence>MTNIQEVVLQIKDKNVKWENNVEEVYFKKKKAYLSSLPIPIAQMLALTVVV</sequence>
<organism evidence="1 2">
    <name type="scientific">Streptococcus australis</name>
    <dbReference type="NCBI Taxonomy" id="113107"/>
    <lineage>
        <taxon>Bacteria</taxon>
        <taxon>Bacillati</taxon>
        <taxon>Bacillota</taxon>
        <taxon>Bacilli</taxon>
        <taxon>Lactobacillales</taxon>
        <taxon>Streptococcaceae</taxon>
        <taxon>Streptococcus</taxon>
    </lineage>
</organism>
<dbReference type="EMBL" id="LR594040">
    <property type="protein sequence ID" value="VTS70936.1"/>
    <property type="molecule type" value="Genomic_DNA"/>
</dbReference>
<accession>A0A4V0BSM7</accession>
<dbReference type="AlphaFoldDB" id="A0A4V0BSM7"/>